<dbReference type="AlphaFoldDB" id="A0A1Y2A060"/>
<dbReference type="Pfam" id="PF26113">
    <property type="entry name" value="GH16_XgeA"/>
    <property type="match status" value="1"/>
</dbReference>
<gene>
    <name evidence="1" type="ORF">BCR34DRAFT_661807</name>
</gene>
<dbReference type="STRING" id="1231657.A0A1Y2A060"/>
<dbReference type="InterPro" id="IPR050546">
    <property type="entry name" value="Glycosyl_Hydrlase_16"/>
</dbReference>
<name>A0A1Y2A060_9PLEO</name>
<dbReference type="PANTHER" id="PTHR10963">
    <property type="entry name" value="GLYCOSYL HYDROLASE-RELATED"/>
    <property type="match status" value="1"/>
</dbReference>
<keyword evidence="2" id="KW-1185">Reference proteome</keyword>
<dbReference type="PANTHER" id="PTHR10963:SF24">
    <property type="entry name" value="GLYCOSIDASE C21B10.07-RELATED"/>
    <property type="match status" value="1"/>
</dbReference>
<dbReference type="OrthoDB" id="192832at2759"/>
<reference evidence="1 2" key="1">
    <citation type="submission" date="2016-07" db="EMBL/GenBank/DDBJ databases">
        <title>Pervasive Adenine N6-methylation of Active Genes in Fungi.</title>
        <authorList>
            <consortium name="DOE Joint Genome Institute"/>
            <person name="Mondo S.J."/>
            <person name="Dannebaum R.O."/>
            <person name="Kuo R.C."/>
            <person name="Labutti K."/>
            <person name="Haridas S."/>
            <person name="Kuo A."/>
            <person name="Salamov A."/>
            <person name="Ahrendt S.R."/>
            <person name="Lipzen A."/>
            <person name="Sullivan W."/>
            <person name="Andreopoulos W.B."/>
            <person name="Clum A."/>
            <person name="Lindquist E."/>
            <person name="Daum C."/>
            <person name="Ramamoorthy G.K."/>
            <person name="Gryganskyi A."/>
            <person name="Culley D."/>
            <person name="Magnuson J.K."/>
            <person name="James T.Y."/>
            <person name="O'Malley M.A."/>
            <person name="Stajich J.E."/>
            <person name="Spatafora J.W."/>
            <person name="Visel A."/>
            <person name="Grigoriev I.V."/>
        </authorList>
    </citation>
    <scope>NUCLEOTIDE SEQUENCE [LARGE SCALE GENOMIC DNA]</scope>
    <source>
        <strain evidence="1 2">CBS 115471</strain>
    </source>
</reference>
<accession>A0A1Y2A060</accession>
<evidence type="ECO:0000313" key="1">
    <source>
        <dbReference type="EMBL" id="ORY15834.1"/>
    </source>
</evidence>
<dbReference type="SUPFAM" id="SSF49899">
    <property type="entry name" value="Concanavalin A-like lectins/glucanases"/>
    <property type="match status" value="1"/>
</dbReference>
<dbReference type="GO" id="GO:0009251">
    <property type="term" value="P:glucan catabolic process"/>
    <property type="evidence" value="ECO:0007669"/>
    <property type="project" value="TreeGrafter"/>
</dbReference>
<protein>
    <recommendedName>
        <fullName evidence="3">GH16 domain-containing protein</fullName>
    </recommendedName>
</protein>
<evidence type="ECO:0008006" key="3">
    <source>
        <dbReference type="Google" id="ProtNLM"/>
    </source>
</evidence>
<evidence type="ECO:0000313" key="2">
    <source>
        <dbReference type="Proteomes" id="UP000193144"/>
    </source>
</evidence>
<dbReference type="EMBL" id="MCFA01000022">
    <property type="protein sequence ID" value="ORY15834.1"/>
    <property type="molecule type" value="Genomic_DNA"/>
</dbReference>
<sequence>MVRTKDADGFFTSKLNEVTPNRDVTFHPYFTTGRRGKCTQYAFVLATLIALVHFSTVSAADAGYALVDDFSHENFFPNFELFDGTDPTEGFVQYQAIEDAVKNEYIEYLNESTCLGVNYKDRTPNGRPSIRVEGKKQYNQGLMIMDIAHMPDSDEWRKGGEIDIIEGVNDASNNAATLHTDSGCSVSNVTSFGGQGNMDTQAAFSGFMTTSNCDVAASDQEKNAECSVAAPTNTIQHYTGPSYGTEFNKAGGGICAMEWTAASISIWFFPGNSTLSYSDFIKTPDPSTWSIPMVKVTGGDCDFATKFKDLKIIFDTSFCGQ</sequence>
<comment type="caution">
    <text evidence="1">The sequence shown here is derived from an EMBL/GenBank/DDBJ whole genome shotgun (WGS) entry which is preliminary data.</text>
</comment>
<dbReference type="Gene3D" id="2.60.120.200">
    <property type="match status" value="1"/>
</dbReference>
<proteinExistence type="predicted"/>
<dbReference type="Proteomes" id="UP000193144">
    <property type="component" value="Unassembled WGS sequence"/>
</dbReference>
<organism evidence="1 2">
    <name type="scientific">Clohesyomyces aquaticus</name>
    <dbReference type="NCBI Taxonomy" id="1231657"/>
    <lineage>
        <taxon>Eukaryota</taxon>
        <taxon>Fungi</taxon>
        <taxon>Dikarya</taxon>
        <taxon>Ascomycota</taxon>
        <taxon>Pezizomycotina</taxon>
        <taxon>Dothideomycetes</taxon>
        <taxon>Pleosporomycetidae</taxon>
        <taxon>Pleosporales</taxon>
        <taxon>Lindgomycetaceae</taxon>
        <taxon>Clohesyomyces</taxon>
    </lineage>
</organism>
<dbReference type="InterPro" id="IPR013320">
    <property type="entry name" value="ConA-like_dom_sf"/>
</dbReference>